<reference evidence="2" key="1">
    <citation type="submission" date="2023-10" db="EMBL/GenBank/DDBJ databases">
        <title>Genome assemblies of two species of porcelain crab, Petrolisthes cinctipes and Petrolisthes manimaculis (Anomura: Porcellanidae).</title>
        <authorList>
            <person name="Angst P."/>
        </authorList>
    </citation>
    <scope>NUCLEOTIDE SEQUENCE</scope>
    <source>
        <strain evidence="2">PB745_01</strain>
        <tissue evidence="2">Gill</tissue>
    </source>
</reference>
<gene>
    <name evidence="2" type="ORF">Pcinc_012369</name>
</gene>
<evidence type="ECO:0000313" key="3">
    <source>
        <dbReference type="Proteomes" id="UP001286313"/>
    </source>
</evidence>
<sequence length="187" mass="21002">MRNDTEEQVVQHKEEMKARKEADAKDREMIQKKLQMYTDPLDPKCDQNGIVNIVTGLIGSTAVNVDDAVGIGTQHMKKYEASWPDGFDSPMTSKVVTMAKCIKHTKKGSSSLFDTELIYARVIGMAYCRDLDLRKLFQYELAPVPTSMFEDSGVMRITKTKSTLKRKLQVAHSAPSLKTEDVLLIDG</sequence>
<keyword evidence="3" id="KW-1185">Reference proteome</keyword>
<evidence type="ECO:0000256" key="1">
    <source>
        <dbReference type="SAM" id="MobiDB-lite"/>
    </source>
</evidence>
<dbReference type="EMBL" id="JAWQEG010000998">
    <property type="protein sequence ID" value="KAK3883333.1"/>
    <property type="molecule type" value="Genomic_DNA"/>
</dbReference>
<comment type="caution">
    <text evidence="2">The sequence shown here is derived from an EMBL/GenBank/DDBJ whole genome shotgun (WGS) entry which is preliminary data.</text>
</comment>
<dbReference type="Proteomes" id="UP001286313">
    <property type="component" value="Unassembled WGS sequence"/>
</dbReference>
<protein>
    <submittedName>
        <fullName evidence="2">Uncharacterized protein</fullName>
    </submittedName>
</protein>
<name>A0AAE1FZ34_PETCI</name>
<accession>A0AAE1FZ34</accession>
<organism evidence="2 3">
    <name type="scientific">Petrolisthes cinctipes</name>
    <name type="common">Flat porcelain crab</name>
    <dbReference type="NCBI Taxonomy" id="88211"/>
    <lineage>
        <taxon>Eukaryota</taxon>
        <taxon>Metazoa</taxon>
        <taxon>Ecdysozoa</taxon>
        <taxon>Arthropoda</taxon>
        <taxon>Crustacea</taxon>
        <taxon>Multicrustacea</taxon>
        <taxon>Malacostraca</taxon>
        <taxon>Eumalacostraca</taxon>
        <taxon>Eucarida</taxon>
        <taxon>Decapoda</taxon>
        <taxon>Pleocyemata</taxon>
        <taxon>Anomura</taxon>
        <taxon>Galatheoidea</taxon>
        <taxon>Porcellanidae</taxon>
        <taxon>Petrolisthes</taxon>
    </lineage>
</organism>
<dbReference type="AlphaFoldDB" id="A0AAE1FZ34"/>
<feature type="region of interest" description="Disordered" evidence="1">
    <location>
        <begin position="1"/>
        <end position="25"/>
    </location>
</feature>
<evidence type="ECO:0000313" key="2">
    <source>
        <dbReference type="EMBL" id="KAK3883333.1"/>
    </source>
</evidence>
<proteinExistence type="predicted"/>